<organism evidence="2 3">
    <name type="scientific">Vitis vinifera</name>
    <name type="common">Grape</name>
    <dbReference type="NCBI Taxonomy" id="29760"/>
    <lineage>
        <taxon>Eukaryota</taxon>
        <taxon>Viridiplantae</taxon>
        <taxon>Streptophyta</taxon>
        <taxon>Embryophyta</taxon>
        <taxon>Tracheophyta</taxon>
        <taxon>Spermatophyta</taxon>
        <taxon>Magnoliopsida</taxon>
        <taxon>eudicotyledons</taxon>
        <taxon>Gunneridae</taxon>
        <taxon>Pentapetalae</taxon>
        <taxon>rosids</taxon>
        <taxon>Vitales</taxon>
        <taxon>Vitaceae</taxon>
        <taxon>Viteae</taxon>
        <taxon>Vitis</taxon>
    </lineage>
</organism>
<proteinExistence type="predicted"/>
<evidence type="ECO:0000256" key="1">
    <source>
        <dbReference type="SAM" id="MobiDB-lite"/>
    </source>
</evidence>
<reference evidence="2 3" key="1">
    <citation type="journal article" date="2023" name="Hortic Res">
        <title>The complete reference genome for grapevine (Vitis vinifera L.) genetics and breeding.</title>
        <authorList>
            <person name="Shi X."/>
            <person name="Cao S."/>
            <person name="Wang X."/>
            <person name="Huang S."/>
            <person name="Wang Y."/>
            <person name="Liu Z."/>
            <person name="Liu W."/>
            <person name="Leng X."/>
            <person name="Peng Y."/>
            <person name="Wang N."/>
            <person name="Wang Y."/>
            <person name="Ma Z."/>
            <person name="Xu X."/>
            <person name="Zhang F."/>
            <person name="Xue H."/>
            <person name="Zhong H."/>
            <person name="Wang Y."/>
            <person name="Zhang K."/>
            <person name="Velt A."/>
            <person name="Avia K."/>
            <person name="Holtgrawe D."/>
            <person name="Grimplet J."/>
            <person name="Matus J.T."/>
            <person name="Ware D."/>
            <person name="Wu X."/>
            <person name="Wang H."/>
            <person name="Liu C."/>
            <person name="Fang Y."/>
            <person name="Rustenholz C."/>
            <person name="Cheng Z."/>
            <person name="Xiao H."/>
            <person name="Zhou Y."/>
        </authorList>
    </citation>
    <scope>NUCLEOTIDE SEQUENCE [LARGE SCALE GENOMIC DNA]</scope>
    <source>
        <strain evidence="3">cv. Pinot noir / PN40024</strain>
        <tissue evidence="2">Leaf</tissue>
    </source>
</reference>
<name>A0ABY9CTS9_VITVI</name>
<feature type="region of interest" description="Disordered" evidence="1">
    <location>
        <begin position="105"/>
        <end position="152"/>
    </location>
</feature>
<protein>
    <submittedName>
        <fullName evidence="2">Uncharacterized protein</fullName>
    </submittedName>
</protein>
<evidence type="ECO:0000313" key="2">
    <source>
        <dbReference type="EMBL" id="WJZ98505.1"/>
    </source>
</evidence>
<sequence length="152" mass="16744">MVLRSYSAHRFRMASLGGDVSTSAAGKGKKSVQPREGVGLADTQKSIEQLNAREFKERFHVPDSQSYVVPSLPCFAPRVLVPGEHYVVKDLPFYEEARAADTKARQDQLAKRAKKRKEGTLRQALGGSHLASNSTTHPSSKKKSITGLLRRP</sequence>
<feature type="region of interest" description="Disordered" evidence="1">
    <location>
        <begin position="19"/>
        <end position="44"/>
    </location>
</feature>
<evidence type="ECO:0000313" key="3">
    <source>
        <dbReference type="Proteomes" id="UP001227230"/>
    </source>
</evidence>
<dbReference type="Proteomes" id="UP001227230">
    <property type="component" value="Chromosome 11"/>
</dbReference>
<gene>
    <name evidence="2" type="ORF">VitviT2T_017021</name>
</gene>
<dbReference type="EMBL" id="CP126658">
    <property type="protein sequence ID" value="WJZ98505.1"/>
    <property type="molecule type" value="Genomic_DNA"/>
</dbReference>
<accession>A0ABY9CTS9</accession>
<feature type="compositionally biased region" description="Basic residues" evidence="1">
    <location>
        <begin position="139"/>
        <end position="152"/>
    </location>
</feature>
<keyword evidence="3" id="KW-1185">Reference proteome</keyword>